<evidence type="ECO:0000313" key="6">
    <source>
        <dbReference type="EMBL" id="KPM40501.1"/>
    </source>
</evidence>
<dbReference type="PANTHER" id="PTHR43872">
    <property type="entry name" value="MONOOXYGENASE, PUTATIVE (AFU_ORTHOLOGUE AFUA_8G02570)-RELATED"/>
    <property type="match status" value="1"/>
</dbReference>
<comment type="caution">
    <text evidence="6">The sequence shown here is derived from an EMBL/GenBank/DDBJ whole genome shotgun (WGS) entry which is preliminary data.</text>
</comment>
<dbReference type="Proteomes" id="UP000050424">
    <property type="component" value="Unassembled WGS sequence"/>
</dbReference>
<evidence type="ECO:0000256" key="1">
    <source>
        <dbReference type="ARBA" id="ARBA00001974"/>
    </source>
</evidence>
<dbReference type="SUPFAM" id="SSF51905">
    <property type="entry name" value="FAD/NAD(P)-binding domain"/>
    <property type="match status" value="1"/>
</dbReference>
<name>A0A0P7BJP9_9HYPO</name>
<dbReference type="Pfam" id="PF00743">
    <property type="entry name" value="FMO-like"/>
    <property type="match status" value="1"/>
</dbReference>
<comment type="cofactor">
    <cofactor evidence="1">
        <name>FAD</name>
        <dbReference type="ChEBI" id="CHEBI:57692"/>
    </cofactor>
</comment>
<sequence>MGSKNQDQSFTNDGLYFDTLIIGAGMSGINAAYRIQTEGPPNLTYAILEGRGSIGGTWDLFRYPGIRSDSDIFTFGFPWSPWRHSESLAAGDKIKDYMVDSAQSMGIDHHICYHHTVASAEWSSAKKNWELRVMVRGESKPVLFRCQFLLLGTGYYNYEVPLETTIPGIEDFKGKVIHPQFWPEDYDYTDKDVVVIGSGATAVTILPSMAEKVKQVTMLQRSPGYIFSLPSNSSFTNFLFTILPASLAHFLSRLMWLIRSYLTTVLCRSCPGLAKKIIQYATIKQLPPDISWDPHFKPRYNPWEQRFCACMNGDFFAALRSGKANVVTDKIKKVTADSIELESGATMHPDIIVTATGLKLRFGGGIQFSVDGQPFNAADKYAWRAAMLQDVPNLLFMTGYETASWTLGADVSARLFVRILSKMHEKKVTVAVPRMTGTKNMPEKPMMSLTSTYLKNSTAVLPKGGTGPWSPKSNYFADLAGAKWGDISTDLHLS</sequence>
<reference evidence="6 7" key="1">
    <citation type="submission" date="2015-09" db="EMBL/GenBank/DDBJ databases">
        <title>Draft genome of a European isolate of the apple canker pathogen Neonectria ditissima.</title>
        <authorList>
            <person name="Gomez-Cortecero A."/>
            <person name="Harrison R.J."/>
            <person name="Armitage A.D."/>
        </authorList>
    </citation>
    <scope>NUCLEOTIDE SEQUENCE [LARGE SCALE GENOMIC DNA]</scope>
    <source>
        <strain evidence="6 7">R09/05</strain>
    </source>
</reference>
<dbReference type="EMBL" id="LKCW01000082">
    <property type="protein sequence ID" value="KPM40501.1"/>
    <property type="molecule type" value="Genomic_DNA"/>
</dbReference>
<dbReference type="InterPro" id="IPR036188">
    <property type="entry name" value="FAD/NAD-bd_sf"/>
</dbReference>
<dbReference type="InterPro" id="IPR051820">
    <property type="entry name" value="FAD-binding_MO"/>
</dbReference>
<dbReference type="PANTHER" id="PTHR43872:SF1">
    <property type="entry name" value="MONOOXYGENASE, PUTATIVE (AFU_ORTHOLOGUE AFUA_8G02570)-RELATED"/>
    <property type="match status" value="1"/>
</dbReference>
<gene>
    <name evidence="6" type="ORF">AK830_g6043</name>
</gene>
<dbReference type="AlphaFoldDB" id="A0A0P7BJP9"/>
<dbReference type="Pfam" id="PF13450">
    <property type="entry name" value="NAD_binding_8"/>
    <property type="match status" value="1"/>
</dbReference>
<keyword evidence="3" id="KW-0274">FAD</keyword>
<evidence type="ECO:0000256" key="3">
    <source>
        <dbReference type="ARBA" id="ARBA00022827"/>
    </source>
</evidence>
<evidence type="ECO:0000256" key="4">
    <source>
        <dbReference type="ARBA" id="ARBA00023002"/>
    </source>
</evidence>
<dbReference type="GO" id="GO:0004499">
    <property type="term" value="F:N,N-dimethylaniline monooxygenase activity"/>
    <property type="evidence" value="ECO:0007669"/>
    <property type="project" value="InterPro"/>
</dbReference>
<keyword evidence="7" id="KW-1185">Reference proteome</keyword>
<dbReference type="GO" id="GO:0050661">
    <property type="term" value="F:NADP binding"/>
    <property type="evidence" value="ECO:0007669"/>
    <property type="project" value="InterPro"/>
</dbReference>
<dbReference type="OrthoDB" id="66881at2759"/>
<dbReference type="Gene3D" id="3.50.50.60">
    <property type="entry name" value="FAD/NAD(P)-binding domain"/>
    <property type="match status" value="2"/>
</dbReference>
<dbReference type="InterPro" id="IPR020946">
    <property type="entry name" value="Flavin_mOase-like"/>
</dbReference>
<keyword evidence="2" id="KW-0285">Flavoprotein</keyword>
<protein>
    <submittedName>
        <fullName evidence="6">FAD-containing monooxygenase EthA</fullName>
    </submittedName>
</protein>
<accession>A0A0P7BJP9</accession>
<evidence type="ECO:0000313" key="7">
    <source>
        <dbReference type="Proteomes" id="UP000050424"/>
    </source>
</evidence>
<evidence type="ECO:0000256" key="2">
    <source>
        <dbReference type="ARBA" id="ARBA00022630"/>
    </source>
</evidence>
<dbReference type="GO" id="GO:0050660">
    <property type="term" value="F:flavin adenine dinucleotide binding"/>
    <property type="evidence" value="ECO:0007669"/>
    <property type="project" value="InterPro"/>
</dbReference>
<keyword evidence="4" id="KW-0560">Oxidoreductase</keyword>
<evidence type="ECO:0000256" key="5">
    <source>
        <dbReference type="ARBA" id="ARBA00023033"/>
    </source>
</evidence>
<proteinExistence type="predicted"/>
<keyword evidence="5 6" id="KW-0503">Monooxygenase</keyword>
<organism evidence="6 7">
    <name type="scientific">Neonectria ditissima</name>
    <dbReference type="NCBI Taxonomy" id="78410"/>
    <lineage>
        <taxon>Eukaryota</taxon>
        <taxon>Fungi</taxon>
        <taxon>Dikarya</taxon>
        <taxon>Ascomycota</taxon>
        <taxon>Pezizomycotina</taxon>
        <taxon>Sordariomycetes</taxon>
        <taxon>Hypocreomycetidae</taxon>
        <taxon>Hypocreales</taxon>
        <taxon>Nectriaceae</taxon>
        <taxon>Neonectria</taxon>
    </lineage>
</organism>